<evidence type="ECO:0000313" key="1">
    <source>
        <dbReference type="EMBL" id="CAG8542479.1"/>
    </source>
</evidence>
<gene>
    <name evidence="1" type="ORF">GMARGA_LOCUS4152</name>
</gene>
<comment type="caution">
    <text evidence="1">The sequence shown here is derived from an EMBL/GenBank/DDBJ whole genome shotgun (WGS) entry which is preliminary data.</text>
</comment>
<protein>
    <submittedName>
        <fullName evidence="1">29388_t:CDS:1</fullName>
    </submittedName>
</protein>
<proteinExistence type="predicted"/>
<name>A0ABM8W722_GIGMA</name>
<accession>A0ABM8W722</accession>
<reference evidence="1 2" key="1">
    <citation type="submission" date="2021-06" db="EMBL/GenBank/DDBJ databases">
        <authorList>
            <person name="Kallberg Y."/>
            <person name="Tangrot J."/>
            <person name="Rosling A."/>
        </authorList>
    </citation>
    <scope>NUCLEOTIDE SEQUENCE [LARGE SCALE GENOMIC DNA]</scope>
    <source>
        <strain evidence="1 2">120-4 pot B 10/14</strain>
    </source>
</reference>
<sequence>MHYDQMEIDAIAIHIFQGHRKSVENTPPQYVELCWNQGPNKHPEMKVLGELDRMISEPDDNKNLEISNKIL</sequence>
<keyword evidence="2" id="KW-1185">Reference proteome</keyword>
<dbReference type="EMBL" id="CAJVQB010001599">
    <property type="protein sequence ID" value="CAG8542479.1"/>
    <property type="molecule type" value="Genomic_DNA"/>
</dbReference>
<organism evidence="1 2">
    <name type="scientific">Gigaspora margarita</name>
    <dbReference type="NCBI Taxonomy" id="4874"/>
    <lineage>
        <taxon>Eukaryota</taxon>
        <taxon>Fungi</taxon>
        <taxon>Fungi incertae sedis</taxon>
        <taxon>Mucoromycota</taxon>
        <taxon>Glomeromycotina</taxon>
        <taxon>Glomeromycetes</taxon>
        <taxon>Diversisporales</taxon>
        <taxon>Gigasporaceae</taxon>
        <taxon>Gigaspora</taxon>
    </lineage>
</organism>
<dbReference type="Proteomes" id="UP000789901">
    <property type="component" value="Unassembled WGS sequence"/>
</dbReference>
<evidence type="ECO:0000313" key="2">
    <source>
        <dbReference type="Proteomes" id="UP000789901"/>
    </source>
</evidence>